<sequence>MFVDYVGVMLINLAAGLALLAHYLYMNPSPDTRRSWASGFFAVGVLGFATSFTMDVVWPLPGSYNVAFGEPGLFLSTAFLAAAVTLTFEWEPLIPAIYGAFGGLMAIVIGIRLLDLHMTQSPALATLGYLTAGIGGLFTLPALNWRNTRWLSIVAAVALGISAIVFVAIGYEAEWGHLLDFAHWIPATMLHAKP</sequence>
<reference evidence="2 3" key="1">
    <citation type="submission" date="2020-02" db="EMBL/GenBank/DDBJ databases">
        <authorList>
            <person name="Hogendoorn C."/>
        </authorList>
    </citation>
    <scope>NUCLEOTIDE SEQUENCE [LARGE SCALE GENOMIC DNA]</scope>
    <source>
        <strain evidence="2">R501</strain>
    </source>
</reference>
<dbReference type="KEGG" id="hfv:R50_0882"/>
<feature type="transmembrane region" description="Helical" evidence="1">
    <location>
        <begin position="150"/>
        <end position="171"/>
    </location>
</feature>
<dbReference type="EMBL" id="LR778114">
    <property type="protein sequence ID" value="CAB1128388.1"/>
    <property type="molecule type" value="Genomic_DNA"/>
</dbReference>
<name>A0A6F8ZEU1_9FIRM</name>
<gene>
    <name evidence="2" type="ORF">R50_0882</name>
</gene>
<dbReference type="Pfam" id="PF06168">
    <property type="entry name" value="DUF981"/>
    <property type="match status" value="1"/>
</dbReference>
<evidence type="ECO:0000313" key="3">
    <source>
        <dbReference type="Proteomes" id="UP000503399"/>
    </source>
</evidence>
<dbReference type="Proteomes" id="UP000503399">
    <property type="component" value="Chromosome"/>
</dbReference>
<feature type="transmembrane region" description="Helical" evidence="1">
    <location>
        <begin position="93"/>
        <end position="111"/>
    </location>
</feature>
<feature type="transmembrane region" description="Helical" evidence="1">
    <location>
        <begin position="123"/>
        <end position="143"/>
    </location>
</feature>
<dbReference type="InterPro" id="IPR009324">
    <property type="entry name" value="DUF981"/>
</dbReference>
<accession>A0A6F8ZEU1</accession>
<evidence type="ECO:0008006" key="4">
    <source>
        <dbReference type="Google" id="ProtNLM"/>
    </source>
</evidence>
<keyword evidence="3" id="KW-1185">Reference proteome</keyword>
<keyword evidence="1" id="KW-0812">Transmembrane</keyword>
<evidence type="ECO:0000313" key="2">
    <source>
        <dbReference type="EMBL" id="CAB1128388.1"/>
    </source>
</evidence>
<feature type="transmembrane region" description="Helical" evidence="1">
    <location>
        <begin position="6"/>
        <end position="25"/>
    </location>
</feature>
<feature type="transmembrane region" description="Helical" evidence="1">
    <location>
        <begin position="66"/>
        <end position="86"/>
    </location>
</feature>
<keyword evidence="1" id="KW-1133">Transmembrane helix</keyword>
<proteinExistence type="predicted"/>
<dbReference type="AlphaFoldDB" id="A0A6F8ZEU1"/>
<keyword evidence="1" id="KW-0472">Membrane</keyword>
<organism evidence="2 3">
    <name type="scientific">Candidatus Hydrogenisulfobacillus filiaventi</name>
    <dbReference type="NCBI Taxonomy" id="2707344"/>
    <lineage>
        <taxon>Bacteria</taxon>
        <taxon>Bacillati</taxon>
        <taxon>Bacillota</taxon>
        <taxon>Clostridia</taxon>
        <taxon>Eubacteriales</taxon>
        <taxon>Clostridiales Family XVII. Incertae Sedis</taxon>
        <taxon>Candidatus Hydrogenisulfobacillus</taxon>
    </lineage>
</organism>
<feature type="transmembrane region" description="Helical" evidence="1">
    <location>
        <begin position="37"/>
        <end position="60"/>
    </location>
</feature>
<evidence type="ECO:0000256" key="1">
    <source>
        <dbReference type="SAM" id="Phobius"/>
    </source>
</evidence>
<protein>
    <recommendedName>
        <fullName evidence="4">DUF981 domain-containing protein</fullName>
    </recommendedName>
</protein>